<comment type="caution">
    <text evidence="2">The sequence shown here is derived from an EMBL/GenBank/DDBJ whole genome shotgun (WGS) entry which is preliminary data.</text>
</comment>
<dbReference type="Proteomes" id="UP000523795">
    <property type="component" value="Unassembled WGS sequence"/>
</dbReference>
<dbReference type="Gene3D" id="3.40.50.1110">
    <property type="entry name" value="SGNH hydrolase"/>
    <property type="match status" value="1"/>
</dbReference>
<accession>A0ABX1JJJ7</accession>
<keyword evidence="2" id="KW-0378">Hydrolase</keyword>
<feature type="domain" description="SGNH hydrolase-type esterase" evidence="1">
    <location>
        <begin position="17"/>
        <end position="182"/>
    </location>
</feature>
<dbReference type="EMBL" id="JAAZSR010000010">
    <property type="protein sequence ID" value="NKX49308.1"/>
    <property type="molecule type" value="Genomic_DNA"/>
</dbReference>
<gene>
    <name evidence="2" type="ORF">HER39_01670</name>
</gene>
<dbReference type="GO" id="GO:0016787">
    <property type="term" value="F:hydrolase activity"/>
    <property type="evidence" value="ECO:0007669"/>
    <property type="project" value="UniProtKB-KW"/>
</dbReference>
<dbReference type="CDD" id="cd00229">
    <property type="entry name" value="SGNH_hydrolase"/>
    <property type="match status" value="1"/>
</dbReference>
<reference evidence="2 3" key="1">
    <citation type="submission" date="2020-04" db="EMBL/GenBank/DDBJ databases">
        <authorList>
            <person name="Liu S."/>
        </authorList>
    </citation>
    <scope>NUCLEOTIDE SEQUENCE [LARGE SCALE GENOMIC DNA]</scope>
    <source>
        <strain evidence="2 3">CGMCC 1.15091</strain>
    </source>
</reference>
<evidence type="ECO:0000259" key="1">
    <source>
        <dbReference type="Pfam" id="PF13472"/>
    </source>
</evidence>
<evidence type="ECO:0000313" key="3">
    <source>
        <dbReference type="Proteomes" id="UP000523795"/>
    </source>
</evidence>
<protein>
    <submittedName>
        <fullName evidence="2">SGNH/GDSL hydrolase family protein</fullName>
    </submittedName>
</protein>
<dbReference type="Pfam" id="PF13472">
    <property type="entry name" value="Lipase_GDSL_2"/>
    <property type="match status" value="1"/>
</dbReference>
<organism evidence="2 3">
    <name type="scientific">Arthrobacter deserti</name>
    <dbReference type="NCBI Taxonomy" id="1742687"/>
    <lineage>
        <taxon>Bacteria</taxon>
        <taxon>Bacillati</taxon>
        <taxon>Actinomycetota</taxon>
        <taxon>Actinomycetes</taxon>
        <taxon>Micrococcales</taxon>
        <taxon>Micrococcaceae</taxon>
        <taxon>Arthrobacter</taxon>
    </lineage>
</organism>
<proteinExistence type="predicted"/>
<dbReference type="InterPro" id="IPR036514">
    <property type="entry name" value="SGNH_hydro_sf"/>
</dbReference>
<sequence>MQSGFAQAGAPAGHVVLLGDSIFDNKAYARGGPDVVTQQREELPPGWNATLLAVDGDVASGVIRQLRSLPPEATHLVVSAGGNDALGFAYLLQQPAGSVAEALGILSSAQDQFAAGYASMMEAVCGRGLPAAVCTIYDTPESEPNQKVIKTAAAIFNDCITRAAFSRGVSLIDLRLVCYEVGDYANPIEPSSQGGRKIARAIAALLFPGRGAHRSLVVS</sequence>
<keyword evidence="3" id="KW-1185">Reference proteome</keyword>
<dbReference type="InterPro" id="IPR013830">
    <property type="entry name" value="SGNH_hydro"/>
</dbReference>
<evidence type="ECO:0000313" key="2">
    <source>
        <dbReference type="EMBL" id="NKX49308.1"/>
    </source>
</evidence>
<name>A0ABX1JJJ7_9MICC</name>
<dbReference type="SUPFAM" id="SSF52266">
    <property type="entry name" value="SGNH hydrolase"/>
    <property type="match status" value="1"/>
</dbReference>